<feature type="domain" description="EAL" evidence="3">
    <location>
        <begin position="320"/>
        <end position="576"/>
    </location>
</feature>
<dbReference type="AlphaFoldDB" id="A0A1N6U0Q6"/>
<dbReference type="Pfam" id="PF00990">
    <property type="entry name" value="GGDEF"/>
    <property type="match status" value="1"/>
</dbReference>
<dbReference type="PANTHER" id="PTHR33121:SF79">
    <property type="entry name" value="CYCLIC DI-GMP PHOSPHODIESTERASE PDED-RELATED"/>
    <property type="match status" value="1"/>
</dbReference>
<dbReference type="Pfam" id="PF00563">
    <property type="entry name" value="EAL"/>
    <property type="match status" value="1"/>
</dbReference>
<dbReference type="SUPFAM" id="SSF52172">
    <property type="entry name" value="CheY-like"/>
    <property type="match status" value="1"/>
</dbReference>
<dbReference type="Gene3D" id="3.40.50.2300">
    <property type="match status" value="1"/>
</dbReference>
<dbReference type="InterPro" id="IPR011006">
    <property type="entry name" value="CheY-like_superfamily"/>
</dbReference>
<dbReference type="PANTHER" id="PTHR33121">
    <property type="entry name" value="CYCLIC DI-GMP PHOSPHODIESTERASE PDEF"/>
    <property type="match status" value="1"/>
</dbReference>
<dbReference type="InterPro" id="IPR001633">
    <property type="entry name" value="EAL_dom"/>
</dbReference>
<accession>A0A1N6U0Q6</accession>
<dbReference type="GO" id="GO:0071111">
    <property type="term" value="F:cyclic-guanylate-specific phosphodiesterase activity"/>
    <property type="evidence" value="ECO:0007669"/>
    <property type="project" value="InterPro"/>
</dbReference>
<feature type="modified residue" description="4-aspartylphosphate" evidence="1">
    <location>
        <position position="58"/>
    </location>
</feature>
<evidence type="ECO:0000259" key="4">
    <source>
        <dbReference type="PROSITE" id="PS50887"/>
    </source>
</evidence>
<evidence type="ECO:0000259" key="2">
    <source>
        <dbReference type="PROSITE" id="PS50110"/>
    </source>
</evidence>
<keyword evidence="1" id="KW-0597">Phosphoprotein</keyword>
<dbReference type="SMART" id="SM00052">
    <property type="entry name" value="EAL"/>
    <property type="match status" value="1"/>
</dbReference>
<feature type="domain" description="Response regulatory" evidence="2">
    <location>
        <begin position="8"/>
        <end position="125"/>
    </location>
</feature>
<dbReference type="CDD" id="cd01948">
    <property type="entry name" value="EAL"/>
    <property type="match status" value="1"/>
</dbReference>
<sequence>MSAHLGADVLIVDDNAVNVELLENLLEDAGYQQLEGVTSPFAAESRIQQRCPDLVLLDIRMPGMDGLELMQRLQTRLGERMPAVIFLTAQIDEQTRYQALSLGAQDFITKPFDQTEVLQRMTNTLQQRLLLREHSEKADLMEQLVAQRTAELHRQAREDPVTRLPNRRALLEILQRHLHHSGPVAVLFLALEGLESSARLHGYGVADQLAQALAQRLREHSRPGAIIAGVWNSHEWLLIMPQWPGEAEGERNLDSLLGLFHEPVQAGGVQLKLGVRIGVSISDDRCDAEQLIRMSALALPQESGHWQRYDAELEQQLRQRQIMQDELADALAADEFQLVFQPKIDINSGRLSGAEALLRWHNKQLGQVSPVHFIPLAEAGGDIIAIGDWVQQQALQHVNAWYRAGKVDNDFTLAFNVSSVQLMQPTFAERLIEQIAALQLPPAMVEVEVTESGLMDDVELARAQLETLADAGVGVAIDDFGTGYSSLSYLKSLPVSVLKIDRAFIRELHLSSQDQRLVETVIDMARHFECKTVAEGVDQVEQMDMLRRMGCDQVQGFLLSPPLREKAFLQLAQLGFDHLFQDE</sequence>
<dbReference type="InterPro" id="IPR001789">
    <property type="entry name" value="Sig_transdc_resp-reg_receiver"/>
</dbReference>
<dbReference type="Gene3D" id="3.30.70.270">
    <property type="match status" value="1"/>
</dbReference>
<dbReference type="PROSITE" id="PS50110">
    <property type="entry name" value="RESPONSE_REGULATORY"/>
    <property type="match status" value="1"/>
</dbReference>
<dbReference type="PROSITE" id="PS50887">
    <property type="entry name" value="GGDEF"/>
    <property type="match status" value="1"/>
</dbReference>
<evidence type="ECO:0000256" key="1">
    <source>
        <dbReference type="PROSITE-ProRule" id="PRU00169"/>
    </source>
</evidence>
<protein>
    <submittedName>
        <fullName evidence="5">EAL domain, c-di-GMP-specific phosphodiesterase class I (Or its enzymatically inactive variant)</fullName>
    </submittedName>
</protein>
<dbReference type="EMBL" id="FTMN01000006">
    <property type="protein sequence ID" value="SIQ59109.1"/>
    <property type="molecule type" value="Genomic_DNA"/>
</dbReference>
<keyword evidence="6" id="KW-1185">Reference proteome</keyword>
<dbReference type="InterPro" id="IPR050706">
    <property type="entry name" value="Cyclic-di-GMP_PDE-like"/>
</dbReference>
<dbReference type="Proteomes" id="UP000186895">
    <property type="component" value="Unassembled WGS sequence"/>
</dbReference>
<dbReference type="eggNOG" id="COG5001">
    <property type="taxonomic scope" value="Bacteria"/>
</dbReference>
<dbReference type="SUPFAM" id="SSF141868">
    <property type="entry name" value="EAL domain-like"/>
    <property type="match status" value="1"/>
</dbReference>
<proteinExistence type="predicted"/>
<dbReference type="RefSeq" id="WP_076463337.1">
    <property type="nucleotide sequence ID" value="NZ_FTMN01000006.1"/>
</dbReference>
<name>A0A1N6U0Q6_9GAMM</name>
<organism evidence="5 6">
    <name type="scientific">Marinobacterium stanieri</name>
    <dbReference type="NCBI Taxonomy" id="49186"/>
    <lineage>
        <taxon>Bacteria</taxon>
        <taxon>Pseudomonadati</taxon>
        <taxon>Pseudomonadota</taxon>
        <taxon>Gammaproteobacteria</taxon>
        <taxon>Oceanospirillales</taxon>
        <taxon>Oceanospirillaceae</taxon>
        <taxon>Marinobacterium</taxon>
    </lineage>
</organism>
<dbReference type="InterPro" id="IPR035919">
    <property type="entry name" value="EAL_sf"/>
</dbReference>
<dbReference type="STRING" id="49186.SAMN05421647_106133"/>
<dbReference type="SMART" id="SM00267">
    <property type="entry name" value="GGDEF"/>
    <property type="match status" value="1"/>
</dbReference>
<feature type="domain" description="GGDEF" evidence="4">
    <location>
        <begin position="182"/>
        <end position="316"/>
    </location>
</feature>
<dbReference type="GO" id="GO:0000160">
    <property type="term" value="P:phosphorelay signal transduction system"/>
    <property type="evidence" value="ECO:0007669"/>
    <property type="project" value="InterPro"/>
</dbReference>
<gene>
    <name evidence="5" type="ORF">SAMN05421647_106133</name>
</gene>
<evidence type="ECO:0000313" key="5">
    <source>
        <dbReference type="EMBL" id="SIQ59109.1"/>
    </source>
</evidence>
<dbReference type="SMART" id="SM00448">
    <property type="entry name" value="REC"/>
    <property type="match status" value="1"/>
</dbReference>
<dbReference type="InterPro" id="IPR000160">
    <property type="entry name" value="GGDEF_dom"/>
</dbReference>
<reference evidence="5 6" key="1">
    <citation type="submission" date="2017-01" db="EMBL/GenBank/DDBJ databases">
        <authorList>
            <person name="Mah S.A."/>
            <person name="Swanson W.J."/>
            <person name="Moy G.W."/>
            <person name="Vacquier V.D."/>
        </authorList>
    </citation>
    <scope>NUCLEOTIDE SEQUENCE [LARGE SCALE GENOMIC DNA]</scope>
    <source>
        <strain evidence="5 6">DSM 7027</strain>
    </source>
</reference>
<dbReference type="InterPro" id="IPR043128">
    <property type="entry name" value="Rev_trsase/Diguanyl_cyclase"/>
</dbReference>
<evidence type="ECO:0000313" key="6">
    <source>
        <dbReference type="Proteomes" id="UP000186895"/>
    </source>
</evidence>
<dbReference type="Pfam" id="PF00072">
    <property type="entry name" value="Response_reg"/>
    <property type="match status" value="1"/>
</dbReference>
<dbReference type="PROSITE" id="PS50883">
    <property type="entry name" value="EAL"/>
    <property type="match status" value="1"/>
</dbReference>
<dbReference type="SUPFAM" id="SSF55073">
    <property type="entry name" value="Nucleotide cyclase"/>
    <property type="match status" value="1"/>
</dbReference>
<dbReference type="InterPro" id="IPR029787">
    <property type="entry name" value="Nucleotide_cyclase"/>
</dbReference>
<evidence type="ECO:0000259" key="3">
    <source>
        <dbReference type="PROSITE" id="PS50883"/>
    </source>
</evidence>
<dbReference type="Gene3D" id="3.20.20.450">
    <property type="entry name" value="EAL domain"/>
    <property type="match status" value="1"/>
</dbReference>